<dbReference type="Gene3D" id="3.30.210.10">
    <property type="entry name" value="DNA polymerase, thumb domain"/>
    <property type="match status" value="10"/>
</dbReference>
<reference evidence="3 4" key="1">
    <citation type="submission" date="2019-01" db="EMBL/GenBank/DDBJ databases">
        <title>Filimonas sp. strain TTM-71.</title>
        <authorList>
            <person name="Chen W.-M."/>
        </authorList>
    </citation>
    <scope>NUCLEOTIDE SEQUENCE [LARGE SCALE GENOMIC DNA]</scope>
    <source>
        <strain evidence="3 4">TTM-71</strain>
    </source>
</reference>
<dbReference type="NCBIfam" id="TIGR04131">
    <property type="entry name" value="Bac_Flav_CTERM"/>
    <property type="match status" value="1"/>
</dbReference>
<dbReference type="Pfam" id="PF07532">
    <property type="entry name" value="Big_4"/>
    <property type="match status" value="1"/>
</dbReference>
<dbReference type="InterPro" id="IPR041248">
    <property type="entry name" value="YDG"/>
</dbReference>
<dbReference type="InterPro" id="IPR041286">
    <property type="entry name" value="MBG_2"/>
</dbReference>
<dbReference type="Pfam" id="PF13585">
    <property type="entry name" value="CHU_C"/>
    <property type="match status" value="1"/>
</dbReference>
<name>A0A4Q1D3E9_9BACT</name>
<dbReference type="GO" id="GO:0005509">
    <property type="term" value="F:calcium ion binding"/>
    <property type="evidence" value="ECO:0007669"/>
    <property type="project" value="InterPro"/>
</dbReference>
<organism evidence="3 4">
    <name type="scientific">Filimonas effusa</name>
    <dbReference type="NCBI Taxonomy" id="2508721"/>
    <lineage>
        <taxon>Bacteria</taxon>
        <taxon>Pseudomonadati</taxon>
        <taxon>Bacteroidota</taxon>
        <taxon>Chitinophagia</taxon>
        <taxon>Chitinophagales</taxon>
        <taxon>Chitinophagaceae</taxon>
        <taxon>Filimonas</taxon>
    </lineage>
</organism>
<dbReference type="Proteomes" id="UP000290545">
    <property type="component" value="Unassembled WGS sequence"/>
</dbReference>
<dbReference type="SUPFAM" id="SSF49313">
    <property type="entry name" value="Cadherin-like"/>
    <property type="match status" value="1"/>
</dbReference>
<dbReference type="EMBL" id="SDHZ01000002">
    <property type="protein sequence ID" value="RXK82942.1"/>
    <property type="molecule type" value="Genomic_DNA"/>
</dbReference>
<dbReference type="Gene3D" id="2.60.40.60">
    <property type="entry name" value="Cadherins"/>
    <property type="match status" value="1"/>
</dbReference>
<dbReference type="InterPro" id="IPR026341">
    <property type="entry name" value="T9SS_type_B"/>
</dbReference>
<dbReference type="InterPro" id="IPR037160">
    <property type="entry name" value="DNA_Pol_thumb_sf"/>
</dbReference>
<dbReference type="OrthoDB" id="355609at2"/>
<proteinExistence type="predicted"/>
<dbReference type="CDD" id="cd11304">
    <property type="entry name" value="Cadherin_repeat"/>
    <property type="match status" value="1"/>
</dbReference>
<dbReference type="RefSeq" id="WP_129003763.1">
    <property type="nucleotide sequence ID" value="NZ_SDHZ01000002.1"/>
</dbReference>
<dbReference type="InterPro" id="IPR002126">
    <property type="entry name" value="Cadherin-like_dom"/>
</dbReference>
<feature type="chain" id="PRO_5020365978" evidence="1">
    <location>
        <begin position="26"/>
        <end position="2113"/>
    </location>
</feature>
<dbReference type="InterPro" id="IPR015919">
    <property type="entry name" value="Cadherin-like_sf"/>
</dbReference>
<dbReference type="GO" id="GO:0007156">
    <property type="term" value="P:homophilic cell adhesion via plasma membrane adhesion molecules"/>
    <property type="evidence" value="ECO:0007669"/>
    <property type="project" value="InterPro"/>
</dbReference>
<dbReference type="InterPro" id="IPR011081">
    <property type="entry name" value="Big_4"/>
</dbReference>
<evidence type="ECO:0000256" key="1">
    <source>
        <dbReference type="SAM" id="SignalP"/>
    </source>
</evidence>
<feature type="signal peptide" evidence="1">
    <location>
        <begin position="1"/>
        <end position="25"/>
    </location>
</feature>
<dbReference type="GO" id="GO:0016020">
    <property type="term" value="C:membrane"/>
    <property type="evidence" value="ECO:0007669"/>
    <property type="project" value="InterPro"/>
</dbReference>
<evidence type="ECO:0000313" key="3">
    <source>
        <dbReference type="EMBL" id="RXK82942.1"/>
    </source>
</evidence>
<evidence type="ECO:0000313" key="4">
    <source>
        <dbReference type="Proteomes" id="UP000290545"/>
    </source>
</evidence>
<keyword evidence="1" id="KW-0732">Signal</keyword>
<gene>
    <name evidence="3" type="ORF">ESB13_12500</name>
</gene>
<feature type="domain" description="Cadherin" evidence="2">
    <location>
        <begin position="1745"/>
        <end position="1845"/>
    </location>
</feature>
<dbReference type="PROSITE" id="PS50268">
    <property type="entry name" value="CADHERIN_2"/>
    <property type="match status" value="1"/>
</dbReference>
<dbReference type="Pfam" id="PF18657">
    <property type="entry name" value="YDG"/>
    <property type="match status" value="1"/>
</dbReference>
<dbReference type="Gene3D" id="3.30.160.710">
    <property type="match status" value="1"/>
</dbReference>
<evidence type="ECO:0000259" key="2">
    <source>
        <dbReference type="PROSITE" id="PS50268"/>
    </source>
</evidence>
<comment type="caution">
    <text evidence="3">The sequence shown here is derived from an EMBL/GenBank/DDBJ whole genome shotgun (WGS) entry which is preliminary data.</text>
</comment>
<keyword evidence="4" id="KW-1185">Reference proteome</keyword>
<accession>A0A4Q1D3E9</accession>
<protein>
    <submittedName>
        <fullName evidence="3">T9SS type B sorting domain-containing protein</fullName>
    </submittedName>
</protein>
<sequence>MNLRKKLLPLLMVFVMSFCFKMSYAHSGGVWIANDGCGHWFAIVFHYHNGSSASSISSSSGAGLYFDYNQNGVFDVNGGQLAYTNAPGQTTSNGEFTRFSDYIVFSPAPTSMTANAFANNAGIQQQVLNWLKANKNYGKDYTLSVAIDGGTRSSVWYEALVCPIQPISPGKYKASTSTSSDVETPTGGTYVNPFELNYTPTNFNPATASVGQQGYKLDINTTLTQTCVAEYGWIYSTDNATPTVNTTGVVKNVVSTVLKDYNNEPLALNISVPAGSISKTYYIRSYYKQTVNGQDFYVYSAVTSIVPVPAPVISQQAGNKSVCTSSNTSLSLTATIGQGSISYQWQVNIGSGYQDLANSAVYDGVNSNQLSITGATLAMSGYKYRCILTSSVNATVQTTSDESVLTVNGPVKPTVTDVTYNVGATPSPLSNSVSASGSLLWYTAATGGSGSATAPPVSTANPGVQEYWVTQTASSCESERAKITVLVRKNVVAVSEVTAIEITYGDALNLPTSVFAVYDNNTIESTPVTWNTATYSGKAGNYTITGTLNLTAGASNTSSVKPSVNIKVNKKTVTGVLQGYVTKTYDATVTAKPLANNYRLEGLVTGDNVLLNNPATGTYDNKNVGSAKIVTVTGLAISGTDKDNYVLASTTTSATVGFVNPAGFTVTARSLTKTYDGVGFSDGNGYDLSGFVGGESITNSDITGTVSYTGNAQGAKNWGYYNIYPTGLASSNYSIYFSPGTLTINKRALAITASNQSKTYGTARSFSGSEFTQTGLVVGETITTTITSNATPANAAVATYPILISNASGSTIDNYTVSYTNGSFSVGKKDLTITAKADSKDYDRLAYSGGNGVTYSGFISGESETNLGGTLSYGGTAQGAKNGGSYLITPRGYTSGNYNFIYIDGALTINKVSLNVKAKDETKNYDGTSYSNGNGITYTGFINGDDAASLGGVLIYTGNSQGAKNVGTYVITPSGYTSANYTITYGNGSLVINKARLTIEAKDLSRAYNGNTYSGGNGITATGFANGETVTNLGGTLTYSGNSQGAKFAGTYNITPGGYTSGNYDIVFQNGTLSITKVPLTITAAGDVKVYDGNGYSGGKGVTYSGFVGTDNASSLTGTVTYSGNAQGARNVGSYDIMPAGITSSNAYDISFVKGTLVINKADLVVTAKDIVKSYDGIAYTGGGGVNFSGMASSDNAASLGGTLAYGGTARNAKNAGTYVITPSGYTSGNYNISYANGNLTINKTALEVRAKDASKTYDALAYSGGNGVEFVGLASGESAANLAGTLTFGGAAQGAKTPGTYVITPGGYTSGNYNISFTNGTLTIGKAILRVTAKADSKNYDGRAYTGGNGVTYSGFATGEMETVLGGSLSYSGDAQGAVNGGSYVIAPGGYASGNYDIQYSNGVLTVNKLPLTVTAHDDSKVYDGIAYTGGNAVSYSGFLEGEDENVLRGTLAYGGNAQGATNAGSYQIAPSGYVSDNYAFNYVSGNLAVTKAALTVTAKTDAKTYDGIAYAGGKGVLFSGFVNNENESVLGGILSYAGTSQGAKAVGEYDITPGGYISGNYEISFASDKLSINKATLLVTAKDATKEYDGIAYTGGNGVSYNGFVTGDDATVLGGTLSYSGTSQGAKNGGRYLITPGGYTSGNYNINYANGQLTVTKKELTVTAEDKSKYSGMPNPDFTVIYNGFAANDSKESLAVQPIASSVAATSSPAGTYSITVAGGASDNYFFTYVPAVLTVKPGATTSVSLAAVTVYENQAAGTKAGDLSSVSENPGATFTYSLVTGSGDTDNTLFAISGSQLRTTAALDYEQKNSFSVRVRSTTQFGVTFDKVFTLSIQDVNEAPQLNQPAAKTLCYTKDQQTVALSGINAGPEVAQTTTLSVQSDNAGLFEVLQVTGSGTTGNVRFIVKDGASGSANVTVTVQDNGGTANGGVDKTSKTFRVVVNPLPVFTIASEKGNSISLGVTTRLIINGASGSVNWSPATGLDYPLSFSPNARPMQSTTYTATVTSYEGCVSSQQIAIDVREDFQAIGQKMLITPNGDGINDFFVLDNLDAYPNNRLQVFDRAGKTVYERRNYDNSWNGTLNNKPLVNGTYFYVLTVNNQVIRKGTVTIVN</sequence>
<dbReference type="Pfam" id="PF18676">
    <property type="entry name" value="MBG_2"/>
    <property type="match status" value="13"/>
</dbReference>